<evidence type="ECO:0000259" key="1">
    <source>
        <dbReference type="Pfam" id="PF07602"/>
    </source>
</evidence>
<dbReference type="SUPFAM" id="SSF51126">
    <property type="entry name" value="Pectin lyase-like"/>
    <property type="match status" value="1"/>
</dbReference>
<dbReference type="InterPro" id="IPR000033">
    <property type="entry name" value="LDLR_classB_rpt"/>
</dbReference>
<keyword evidence="3" id="KW-1185">Reference proteome</keyword>
<dbReference type="GO" id="GO:0060070">
    <property type="term" value="P:canonical Wnt signaling pathway"/>
    <property type="evidence" value="ECO:0007669"/>
    <property type="project" value="TreeGrafter"/>
</dbReference>
<gene>
    <name evidence="2" type="ORF">STSP2_00919</name>
</gene>
<reference evidence="3" key="1">
    <citation type="submission" date="2017-02" db="EMBL/GenBank/DDBJ databases">
        <title>Comparative genomics and description of representatives of a novel lineage of planctomycetes thriving in anoxic sediments.</title>
        <authorList>
            <person name="Spring S."/>
            <person name="Bunk B."/>
            <person name="Sproer C."/>
        </authorList>
    </citation>
    <scope>NUCLEOTIDE SEQUENCE [LARGE SCALE GENOMIC DNA]</scope>
    <source>
        <strain evidence="3">ST-NAGAB-D1</strain>
    </source>
</reference>
<dbReference type="KEGG" id="alus:STSP2_00919"/>
<dbReference type="InterPro" id="IPR012334">
    <property type="entry name" value="Pectin_lyas_fold"/>
</dbReference>
<dbReference type="PANTHER" id="PTHR46513">
    <property type="entry name" value="VITELLOGENIN RECEPTOR-LIKE PROTEIN-RELATED-RELATED"/>
    <property type="match status" value="1"/>
</dbReference>
<sequence precursor="true">MRKINRHILSIAVLLFLSILTVSPAGHIPTGIHFDVPLETVLNDWGWEIVYRGDYGERLPFDDVFGDVTRDTIMLAGIRDGSQTIDVLAAGPTDEVLEYTPKDVTHEANGVLWFCNAYSMGFAGPGDVIKQLMVDTSDDRDRDRLTWNTNGFSVPDEDYTIPDELTHGGQSGRNINLTYSTEWDRLVLEYVGDVGNPVALVIQGPETIVKGASAQFKAVAVYDTGIKRPLNSSMTWAVSDDSLATIDSRGVLTASDVSSPQKVTIHLEYIKNGVTCEGSFVLTITTVEKKLYFSNEYACWRADPDGSNLEPLPVGQGNVFDIAFDYENQRMYWGSLHRYANELKSANLDGSDYVAIGKAYVRGVAVYPGAGKVYWTDSASDTIERANLDGSNKEVLVSSGLAMPSGLELDVSEGKMYWVDTGNNHVRCANLDGTQDEILVRSLDNPIDLKLDLTNRKMYWVDHGSGKLQRANLDGTRVEDVVTGLAYPGGIALDLKDDKIYWTDFSYGHVARSDLDGSNIEIIAEDLDHLFAINISAQYNSPSKLLGLEIFGPAEVLGTEPEQYQAIAHYQNKSLIATDLVTWSVTTQEICSIEDGKLLVDRISRPAEATIYAEYSDGGRVVDTSKIVTCVPMLTTYYVEAAQGNDSNIGTDPDYPLATIQKAIELAEDGDTVLVNPGTYQGEVDFMGKAVTVAGVPGPDGAPVIDGLDDFAVSFYNAEGPDTVFKNFVIENSYIAVFLAGSSPTISNLTIVNNRYGIEAYADAQPAVSNCIFWNNELDDIFQCTATYSCIERGYEGQGNIADEPLFADFEQGDYRLHSEMGRYWPEIDKWVLDDVTSPCINTGDPALYPAEEPSPNGGRINMGVYGGTTQASRGPWAIKGDINQDAKVDMADLAIFANNWLTAMPWTQQTD</sequence>
<dbReference type="SUPFAM" id="SSF63825">
    <property type="entry name" value="YWTD domain"/>
    <property type="match status" value="1"/>
</dbReference>
<accession>A0A1U9NJL6</accession>
<evidence type="ECO:0000313" key="2">
    <source>
        <dbReference type="EMBL" id="AQT67770.1"/>
    </source>
</evidence>
<dbReference type="GO" id="GO:0042813">
    <property type="term" value="F:Wnt receptor activity"/>
    <property type="evidence" value="ECO:0007669"/>
    <property type="project" value="TreeGrafter"/>
</dbReference>
<name>A0A1U9NJL6_9BACT</name>
<dbReference type="Pfam" id="PF07602">
    <property type="entry name" value="DUF1565"/>
    <property type="match status" value="1"/>
</dbReference>
<dbReference type="STRING" id="1936003.STSP2_00919"/>
<proteinExistence type="predicted"/>
<dbReference type="SUPFAM" id="SSF63829">
    <property type="entry name" value="Calcium-dependent phosphotriesterase"/>
    <property type="match status" value="1"/>
</dbReference>
<dbReference type="SMART" id="SM00135">
    <property type="entry name" value="LY"/>
    <property type="match status" value="6"/>
</dbReference>
<dbReference type="Proteomes" id="UP000189674">
    <property type="component" value="Chromosome"/>
</dbReference>
<feature type="domain" description="DUF1565" evidence="1">
    <location>
        <begin position="643"/>
        <end position="682"/>
    </location>
</feature>
<dbReference type="InterPro" id="IPR011042">
    <property type="entry name" value="6-blade_b-propeller_TolB-like"/>
</dbReference>
<dbReference type="GO" id="GO:0005886">
    <property type="term" value="C:plasma membrane"/>
    <property type="evidence" value="ECO:0007669"/>
    <property type="project" value="TreeGrafter"/>
</dbReference>
<dbReference type="GO" id="GO:0017147">
    <property type="term" value="F:Wnt-protein binding"/>
    <property type="evidence" value="ECO:0007669"/>
    <property type="project" value="TreeGrafter"/>
</dbReference>
<dbReference type="Gene3D" id="2.60.40.1080">
    <property type="match status" value="1"/>
</dbReference>
<evidence type="ECO:0000313" key="3">
    <source>
        <dbReference type="Proteomes" id="UP000189674"/>
    </source>
</evidence>
<organism evidence="2 3">
    <name type="scientific">Anaerohalosphaera lusitana</name>
    <dbReference type="NCBI Taxonomy" id="1936003"/>
    <lineage>
        <taxon>Bacteria</taxon>
        <taxon>Pseudomonadati</taxon>
        <taxon>Planctomycetota</taxon>
        <taxon>Phycisphaerae</taxon>
        <taxon>Sedimentisphaerales</taxon>
        <taxon>Anaerohalosphaeraceae</taxon>
        <taxon>Anaerohalosphaera</taxon>
    </lineage>
</organism>
<dbReference type="InterPro" id="IPR011459">
    <property type="entry name" value="DUF1565"/>
</dbReference>
<dbReference type="EMBL" id="CP019791">
    <property type="protein sequence ID" value="AQT67770.1"/>
    <property type="molecule type" value="Genomic_DNA"/>
</dbReference>
<dbReference type="Pfam" id="PF00058">
    <property type="entry name" value="Ldl_recept_b"/>
    <property type="match status" value="2"/>
</dbReference>
<dbReference type="Gene3D" id="2.160.20.10">
    <property type="entry name" value="Single-stranded right-handed beta-helix, Pectin lyase-like"/>
    <property type="match status" value="1"/>
</dbReference>
<dbReference type="AlphaFoldDB" id="A0A1U9NJL6"/>
<dbReference type="OrthoDB" id="288560at2"/>
<dbReference type="PANTHER" id="PTHR46513:SF13">
    <property type="entry name" value="EGF-LIKE DOMAIN-CONTAINING PROTEIN"/>
    <property type="match status" value="1"/>
</dbReference>
<protein>
    <submittedName>
        <fullName evidence="2">Gluconolactonase</fullName>
    </submittedName>
</protein>
<dbReference type="InterPro" id="IPR050778">
    <property type="entry name" value="Cueball_EGF_LRP_Nidogen"/>
</dbReference>
<dbReference type="Gene3D" id="2.120.10.30">
    <property type="entry name" value="TolB, C-terminal domain"/>
    <property type="match status" value="2"/>
</dbReference>
<dbReference type="InterPro" id="IPR011050">
    <property type="entry name" value="Pectin_lyase_fold/virulence"/>
</dbReference>
<dbReference type="RefSeq" id="WP_146660227.1">
    <property type="nucleotide sequence ID" value="NZ_CP019791.1"/>
</dbReference>
<dbReference type="PROSITE" id="PS51120">
    <property type="entry name" value="LDLRB"/>
    <property type="match status" value="3"/>
</dbReference>